<dbReference type="Proteomes" id="UP001500058">
    <property type="component" value="Unassembled WGS sequence"/>
</dbReference>
<evidence type="ECO:0000256" key="6">
    <source>
        <dbReference type="ARBA" id="ARBA00022989"/>
    </source>
</evidence>
<feature type="transmembrane region" description="Helical" evidence="9">
    <location>
        <begin position="151"/>
        <end position="168"/>
    </location>
</feature>
<evidence type="ECO:0008006" key="12">
    <source>
        <dbReference type="Google" id="ProtNLM"/>
    </source>
</evidence>
<evidence type="ECO:0000256" key="2">
    <source>
        <dbReference type="ARBA" id="ARBA00022475"/>
    </source>
</evidence>
<organism evidence="10 11">
    <name type="scientific">Streptomyces glaucosporus</name>
    <dbReference type="NCBI Taxonomy" id="284044"/>
    <lineage>
        <taxon>Bacteria</taxon>
        <taxon>Bacillati</taxon>
        <taxon>Actinomycetota</taxon>
        <taxon>Actinomycetes</taxon>
        <taxon>Kitasatosporales</taxon>
        <taxon>Streptomycetaceae</taxon>
        <taxon>Streptomyces</taxon>
    </lineage>
</organism>
<keyword evidence="11" id="KW-1185">Reference proteome</keyword>
<protein>
    <recommendedName>
        <fullName evidence="12">Glycosyltransferase RgtA/B/C/D-like domain-containing protein</fullName>
    </recommendedName>
</protein>
<keyword evidence="2" id="KW-1003">Cell membrane</keyword>
<evidence type="ECO:0000256" key="9">
    <source>
        <dbReference type="SAM" id="Phobius"/>
    </source>
</evidence>
<name>A0ABP5V908_9ACTN</name>
<evidence type="ECO:0000256" key="4">
    <source>
        <dbReference type="ARBA" id="ARBA00022679"/>
    </source>
</evidence>
<sequence length="545" mass="58265">MTVLQQPPDAAPAGRPVPRDDADGADGALSDAPAAPPRRRRGDLPLALLLTALVVAVQAWNLGGFPGVGDDEGTYLAQAWAVRTGEGLAHYTYWYDHPPVGWLQLAALTWLPELLLPDLASVVAGRVVMLLPAAASCLLVTALCRRMGMRLWSASLALLLFGLSPLSVTMHRQVYLDNIAVPWMLAAFVLALSPRRHLWHHTAAGVCASVSVLSKETMALALPALLYALHQGSHRTTRTFSFAGAITAFALTVVVYPLYALLRGELLPGEDHVSLWDGIAFQLADRAGSGAMWQEGSGSRQALEQWLAADPVLPVAGCAAAVLALAVRRVRPAAVAVLLLVVVALRPDGYLPQMYVIQLLPFLAVCLAGVADAAARLTARAAGARPALRPAAAAVVPLLVAAVCAAVVAPRWYDGDRTAATARGNSAYEQAARWLRTSLPGETPADRARQRIVVDDTLWLDAVRGGAEPGLGAIWFYKVDLDPAVTETLPRGHRDLDYIVSSPIIRSDRNHLPIVRAALRNSTVVEVFGSGDDRIEIRRIGDSRR</sequence>
<reference evidence="11" key="1">
    <citation type="journal article" date="2019" name="Int. J. Syst. Evol. Microbiol.">
        <title>The Global Catalogue of Microorganisms (GCM) 10K type strain sequencing project: providing services to taxonomists for standard genome sequencing and annotation.</title>
        <authorList>
            <consortium name="The Broad Institute Genomics Platform"/>
            <consortium name="The Broad Institute Genome Sequencing Center for Infectious Disease"/>
            <person name="Wu L."/>
            <person name="Ma J."/>
        </authorList>
    </citation>
    <scope>NUCLEOTIDE SEQUENCE [LARGE SCALE GENOMIC DNA]</scope>
    <source>
        <strain evidence="11">JCM 6921</strain>
    </source>
</reference>
<keyword evidence="4" id="KW-0808">Transferase</keyword>
<feature type="transmembrane region" description="Helical" evidence="9">
    <location>
        <begin position="174"/>
        <end position="192"/>
    </location>
</feature>
<evidence type="ECO:0000256" key="5">
    <source>
        <dbReference type="ARBA" id="ARBA00022692"/>
    </source>
</evidence>
<feature type="region of interest" description="Disordered" evidence="8">
    <location>
        <begin position="1"/>
        <end position="38"/>
    </location>
</feature>
<keyword evidence="7 9" id="KW-0472">Membrane</keyword>
<proteinExistence type="predicted"/>
<dbReference type="InterPro" id="IPR050297">
    <property type="entry name" value="LipidA_mod_glycosyltrf_83"/>
</dbReference>
<feature type="transmembrane region" description="Helical" evidence="9">
    <location>
        <begin position="240"/>
        <end position="259"/>
    </location>
</feature>
<evidence type="ECO:0000256" key="8">
    <source>
        <dbReference type="SAM" id="MobiDB-lite"/>
    </source>
</evidence>
<feature type="transmembrane region" description="Helical" evidence="9">
    <location>
        <begin position="306"/>
        <end position="326"/>
    </location>
</feature>
<keyword evidence="5 9" id="KW-0812">Transmembrane</keyword>
<dbReference type="EMBL" id="BAAATJ010000008">
    <property type="protein sequence ID" value="GAA2396801.1"/>
    <property type="molecule type" value="Genomic_DNA"/>
</dbReference>
<feature type="transmembrane region" description="Helical" evidence="9">
    <location>
        <begin position="391"/>
        <end position="413"/>
    </location>
</feature>
<dbReference type="RefSeq" id="WP_344630850.1">
    <property type="nucleotide sequence ID" value="NZ_BAAATJ010000008.1"/>
</dbReference>
<dbReference type="PANTHER" id="PTHR33908">
    <property type="entry name" value="MANNOSYLTRANSFERASE YKCB-RELATED"/>
    <property type="match status" value="1"/>
</dbReference>
<evidence type="ECO:0000256" key="1">
    <source>
        <dbReference type="ARBA" id="ARBA00004651"/>
    </source>
</evidence>
<gene>
    <name evidence="10" type="ORF">GCM10010420_23160</name>
</gene>
<dbReference type="PANTHER" id="PTHR33908:SF11">
    <property type="entry name" value="MEMBRANE PROTEIN"/>
    <property type="match status" value="1"/>
</dbReference>
<evidence type="ECO:0000313" key="11">
    <source>
        <dbReference type="Proteomes" id="UP001500058"/>
    </source>
</evidence>
<accession>A0ABP5V908</accession>
<evidence type="ECO:0000313" key="10">
    <source>
        <dbReference type="EMBL" id="GAA2396801.1"/>
    </source>
</evidence>
<feature type="transmembrane region" description="Helical" evidence="9">
    <location>
        <begin position="119"/>
        <end position="144"/>
    </location>
</feature>
<comment type="subcellular location">
    <subcellularLocation>
        <location evidence="1">Cell membrane</location>
        <topology evidence="1">Multi-pass membrane protein</topology>
    </subcellularLocation>
</comment>
<keyword evidence="6 9" id="KW-1133">Transmembrane helix</keyword>
<evidence type="ECO:0000256" key="7">
    <source>
        <dbReference type="ARBA" id="ARBA00023136"/>
    </source>
</evidence>
<comment type="caution">
    <text evidence="10">The sequence shown here is derived from an EMBL/GenBank/DDBJ whole genome shotgun (WGS) entry which is preliminary data.</text>
</comment>
<feature type="transmembrane region" description="Helical" evidence="9">
    <location>
        <begin position="44"/>
        <end position="63"/>
    </location>
</feature>
<feature type="transmembrane region" description="Helical" evidence="9">
    <location>
        <begin position="355"/>
        <end position="379"/>
    </location>
</feature>
<evidence type="ECO:0000256" key="3">
    <source>
        <dbReference type="ARBA" id="ARBA00022676"/>
    </source>
</evidence>
<keyword evidence="3" id="KW-0328">Glycosyltransferase</keyword>